<dbReference type="InterPro" id="IPR006142">
    <property type="entry name" value="INTEIN"/>
</dbReference>
<dbReference type="eggNOG" id="COG1372">
    <property type="taxonomic scope" value="Bacteria"/>
</dbReference>
<keyword evidence="5 12" id="KW-0548">Nucleotidyltransferase</keyword>
<keyword evidence="9" id="KW-0651">Protein splicing</keyword>
<name>D7CSP2_TRURR</name>
<dbReference type="CDD" id="cd12113">
    <property type="entry name" value="PHP_PolIIIA_DnaE3"/>
    <property type="match status" value="1"/>
</dbReference>
<dbReference type="InterPro" id="IPR004365">
    <property type="entry name" value="NA-bd_OB_tRNA"/>
</dbReference>
<dbReference type="Pfam" id="PF17657">
    <property type="entry name" value="DNA_pol3_finger"/>
    <property type="match status" value="1"/>
</dbReference>
<dbReference type="SUPFAM" id="SSF55608">
    <property type="entry name" value="Homing endonucleases"/>
    <property type="match status" value="1"/>
</dbReference>
<dbReference type="InterPro" id="IPR041931">
    <property type="entry name" value="DNA_pol3_alpha_thumb_dom"/>
</dbReference>
<dbReference type="eggNOG" id="COG0587">
    <property type="taxonomic scope" value="Bacteria"/>
</dbReference>
<dbReference type="OrthoDB" id="9803237at2"/>
<evidence type="ECO:0000256" key="5">
    <source>
        <dbReference type="ARBA" id="ARBA00022695"/>
    </source>
</evidence>
<evidence type="ECO:0000256" key="4">
    <source>
        <dbReference type="ARBA" id="ARBA00022679"/>
    </source>
</evidence>
<dbReference type="PROSITE" id="PS50819">
    <property type="entry name" value="INTEIN_ENDONUCLEASE"/>
    <property type="match status" value="1"/>
</dbReference>
<evidence type="ECO:0000256" key="3">
    <source>
        <dbReference type="ARBA" id="ARBA00019114"/>
    </source>
</evidence>
<dbReference type="PROSITE" id="PS50817">
    <property type="entry name" value="INTEIN_N_TER"/>
    <property type="match status" value="1"/>
</dbReference>
<dbReference type="PRINTS" id="PR00379">
    <property type="entry name" value="INTEIN"/>
</dbReference>
<dbReference type="EC" id="2.7.7.7" evidence="2"/>
<evidence type="ECO:0000313" key="13">
    <source>
        <dbReference type="Proteomes" id="UP000000379"/>
    </source>
</evidence>
<dbReference type="GO" id="GO:0004519">
    <property type="term" value="F:endonuclease activity"/>
    <property type="evidence" value="ECO:0007669"/>
    <property type="project" value="InterPro"/>
</dbReference>
<dbReference type="InterPro" id="IPR004042">
    <property type="entry name" value="Intein_endonuc_central"/>
</dbReference>
<dbReference type="GO" id="GO:0008408">
    <property type="term" value="F:3'-5' exonuclease activity"/>
    <property type="evidence" value="ECO:0007669"/>
    <property type="project" value="InterPro"/>
</dbReference>
<feature type="domain" description="DOD-type homing endonuclease" evidence="11">
    <location>
        <begin position="976"/>
        <end position="1123"/>
    </location>
</feature>
<dbReference type="InterPro" id="IPR003586">
    <property type="entry name" value="Hint_dom_C"/>
</dbReference>
<dbReference type="Pfam" id="PF14890">
    <property type="entry name" value="Intein_splicing"/>
    <property type="match status" value="1"/>
</dbReference>
<dbReference type="InterPro" id="IPR011708">
    <property type="entry name" value="DNA_pol3_alpha_NTPase_dom"/>
</dbReference>
<evidence type="ECO:0000259" key="11">
    <source>
        <dbReference type="PROSITE" id="PS50819"/>
    </source>
</evidence>
<dbReference type="PROSITE" id="PS50818">
    <property type="entry name" value="INTEIN_C_TER"/>
    <property type="match status" value="1"/>
</dbReference>
<dbReference type="SMART" id="SM00306">
    <property type="entry name" value="HintN"/>
    <property type="match status" value="1"/>
</dbReference>
<dbReference type="SMART" id="SM00481">
    <property type="entry name" value="POLIIIAc"/>
    <property type="match status" value="1"/>
</dbReference>
<dbReference type="Pfam" id="PF02811">
    <property type="entry name" value="PHP"/>
    <property type="match status" value="1"/>
</dbReference>
<evidence type="ECO:0000256" key="7">
    <source>
        <dbReference type="ARBA" id="ARBA00022813"/>
    </source>
</evidence>
<dbReference type="PANTHER" id="PTHR32294">
    <property type="entry name" value="DNA POLYMERASE III SUBUNIT ALPHA"/>
    <property type="match status" value="1"/>
</dbReference>
<protein>
    <recommendedName>
        <fullName evidence="3">DNA polymerase III subunit alpha</fullName>
        <ecNumber evidence="2">2.7.7.7</ecNumber>
    </recommendedName>
</protein>
<evidence type="ECO:0000256" key="2">
    <source>
        <dbReference type="ARBA" id="ARBA00012417"/>
    </source>
</evidence>
<dbReference type="SUPFAM" id="SSF51294">
    <property type="entry name" value="Hedgehog/intein (Hint) domain"/>
    <property type="match status" value="1"/>
</dbReference>
<dbReference type="Proteomes" id="UP000000379">
    <property type="component" value="Chromosome"/>
</dbReference>
<dbReference type="KEGG" id="tra:Trad_2353"/>
<dbReference type="InterPro" id="IPR040982">
    <property type="entry name" value="DNA_pol3_finger"/>
</dbReference>
<evidence type="ECO:0000256" key="9">
    <source>
        <dbReference type="ARBA" id="ARBA00023000"/>
    </source>
</evidence>
<dbReference type="SMART" id="SM00305">
    <property type="entry name" value="HintC"/>
    <property type="match status" value="1"/>
</dbReference>
<dbReference type="EMBL" id="CP002049">
    <property type="protein sequence ID" value="ADI15462.1"/>
    <property type="molecule type" value="Genomic_DNA"/>
</dbReference>
<dbReference type="Gene3D" id="1.10.10.1600">
    <property type="entry name" value="Bacterial DNA polymerase III alpha subunit, thumb domain"/>
    <property type="match status" value="1"/>
</dbReference>
<dbReference type="InterPro" id="IPR029460">
    <property type="entry name" value="DNAPol_HHH"/>
</dbReference>
<dbReference type="CDD" id="cd00081">
    <property type="entry name" value="Hint"/>
    <property type="match status" value="2"/>
</dbReference>
<keyword evidence="8" id="KW-0239">DNA-directed DNA polymerase</keyword>
<dbReference type="PANTHER" id="PTHR32294:SF0">
    <property type="entry name" value="DNA POLYMERASE III SUBUNIT ALPHA"/>
    <property type="match status" value="1"/>
</dbReference>
<dbReference type="InterPro" id="IPR003141">
    <property type="entry name" value="Pol/His_phosphatase_N"/>
</dbReference>
<dbReference type="CDD" id="cd04485">
    <property type="entry name" value="DnaE_OBF"/>
    <property type="match status" value="1"/>
</dbReference>
<dbReference type="InterPro" id="IPR004013">
    <property type="entry name" value="PHP_dom"/>
</dbReference>
<dbReference type="Gene3D" id="3.20.20.140">
    <property type="entry name" value="Metal-dependent hydrolases"/>
    <property type="match status" value="1"/>
</dbReference>
<dbReference type="InterPro" id="IPR004805">
    <property type="entry name" value="DnaE2/DnaE/PolC"/>
</dbReference>
<evidence type="ECO:0000256" key="6">
    <source>
        <dbReference type="ARBA" id="ARBA00022705"/>
    </source>
</evidence>
<keyword evidence="6" id="KW-0235">DNA replication</keyword>
<evidence type="ECO:0000313" key="12">
    <source>
        <dbReference type="EMBL" id="ADI15462.1"/>
    </source>
</evidence>
<reference evidence="13" key="1">
    <citation type="submission" date="2010-05" db="EMBL/GenBank/DDBJ databases">
        <title>The complete genome of Truepera radiovictris DSM 17093.</title>
        <authorList>
            <consortium name="US DOE Joint Genome Institute (JGI-PGF)"/>
            <person name="Lucas S."/>
            <person name="Copeland A."/>
            <person name="Lapidus A."/>
            <person name="Glavina del Rio T."/>
            <person name="Dalin E."/>
            <person name="Tice H."/>
            <person name="Bruce D."/>
            <person name="Goodwin L."/>
            <person name="Pitluck S."/>
            <person name="Kyrpides N."/>
            <person name="Mavromatis K."/>
            <person name="Ovchinnikova G."/>
            <person name="Munk A.C."/>
            <person name="Detter J.C."/>
            <person name="Han C."/>
            <person name="Tapia R."/>
            <person name="Land M."/>
            <person name="Hauser L."/>
            <person name="Markowitz V."/>
            <person name="Cheng J.-F."/>
            <person name="Hugenholtz P."/>
            <person name="Woyke T."/>
            <person name="Wu D."/>
            <person name="Tindall B."/>
            <person name="Pomrenke H.G."/>
            <person name="Brambilla E."/>
            <person name="Klenk H.-P."/>
            <person name="Eisen J.A."/>
        </authorList>
    </citation>
    <scope>NUCLEOTIDE SEQUENCE [LARGE SCALE GENOMIC DNA]</scope>
    <source>
        <strain evidence="13">DSM 17093 / CIP 108686 / LMG 22925 / RQ-24</strain>
    </source>
</reference>
<dbReference type="GO" id="GO:0005737">
    <property type="term" value="C:cytoplasm"/>
    <property type="evidence" value="ECO:0007669"/>
    <property type="project" value="UniProtKB-SubCell"/>
</dbReference>
<keyword evidence="7" id="KW-0068">Autocatalytic cleavage</keyword>
<dbReference type="InterPro" id="IPR006141">
    <property type="entry name" value="Intein_N"/>
</dbReference>
<evidence type="ECO:0000256" key="8">
    <source>
        <dbReference type="ARBA" id="ARBA00022932"/>
    </source>
</evidence>
<dbReference type="NCBIfam" id="TIGR01445">
    <property type="entry name" value="intein_Nterm"/>
    <property type="match status" value="1"/>
</dbReference>
<dbReference type="NCBIfam" id="TIGR00594">
    <property type="entry name" value="polc"/>
    <property type="match status" value="1"/>
</dbReference>
<comment type="subcellular location">
    <subcellularLocation>
        <location evidence="1">Cytoplasm</location>
    </subcellularLocation>
</comment>
<dbReference type="NCBIfam" id="TIGR01443">
    <property type="entry name" value="intein_Cterm"/>
    <property type="match status" value="1"/>
</dbReference>
<dbReference type="GO" id="GO:0003676">
    <property type="term" value="F:nucleic acid binding"/>
    <property type="evidence" value="ECO:0007669"/>
    <property type="project" value="InterPro"/>
</dbReference>
<dbReference type="InterPro" id="IPR036844">
    <property type="entry name" value="Hint_dom_sf"/>
</dbReference>
<dbReference type="RefSeq" id="WP_013178825.1">
    <property type="nucleotide sequence ID" value="NC_014221.1"/>
</dbReference>
<dbReference type="GO" id="GO:0016539">
    <property type="term" value="P:intein-mediated protein splicing"/>
    <property type="evidence" value="ECO:0007669"/>
    <property type="project" value="InterPro"/>
</dbReference>
<dbReference type="Pfam" id="PF14528">
    <property type="entry name" value="LAGLIDADG_3"/>
    <property type="match status" value="1"/>
</dbReference>
<dbReference type="SUPFAM" id="SSF89550">
    <property type="entry name" value="PHP domain-like"/>
    <property type="match status" value="1"/>
</dbReference>
<dbReference type="InterPro" id="IPR004860">
    <property type="entry name" value="LAGLIDADG_dom"/>
</dbReference>
<dbReference type="Pfam" id="PF07733">
    <property type="entry name" value="DNA_pol3_alpha"/>
    <property type="match status" value="1"/>
</dbReference>
<reference evidence="12 13" key="2">
    <citation type="journal article" date="2011" name="Stand. Genomic Sci.">
        <title>Complete genome sequence of Truepera radiovictrix type strain (RQ-24).</title>
        <authorList>
            <person name="Ivanova N."/>
            <person name="Rohde C."/>
            <person name="Munk C."/>
            <person name="Nolan M."/>
            <person name="Lucas S."/>
            <person name="Del Rio T.G."/>
            <person name="Tice H."/>
            <person name="Deshpande S."/>
            <person name="Cheng J.F."/>
            <person name="Tapia R."/>
            <person name="Han C."/>
            <person name="Goodwin L."/>
            <person name="Pitluck S."/>
            <person name="Liolios K."/>
            <person name="Mavromatis K."/>
            <person name="Mikhailova N."/>
            <person name="Pati A."/>
            <person name="Chen A."/>
            <person name="Palaniappan K."/>
            <person name="Land M."/>
            <person name="Hauser L."/>
            <person name="Chang Y.J."/>
            <person name="Jeffries C.D."/>
            <person name="Brambilla E."/>
            <person name="Rohde M."/>
            <person name="Goker M."/>
            <person name="Tindall B.J."/>
            <person name="Woyke T."/>
            <person name="Bristow J."/>
            <person name="Eisen J.A."/>
            <person name="Markowitz V."/>
            <person name="Hugenholtz P."/>
            <person name="Kyrpides N.C."/>
            <person name="Klenk H.P."/>
            <person name="Lapidus A."/>
        </authorList>
    </citation>
    <scope>NUCLEOTIDE SEQUENCE [LARGE SCALE GENOMIC DNA]</scope>
    <source>
        <strain evidence="13">DSM 17093 / CIP 108686 / LMG 22925 / RQ-24</strain>
    </source>
</reference>
<keyword evidence="4 12" id="KW-0808">Transferase</keyword>
<dbReference type="InterPro" id="IPR016195">
    <property type="entry name" value="Pol/histidinol_Pase-like"/>
</dbReference>
<dbReference type="Gene3D" id="3.10.28.10">
    <property type="entry name" value="Homing endonucleases"/>
    <property type="match status" value="1"/>
</dbReference>
<gene>
    <name evidence="12" type="ordered locus">Trad_2353</name>
</gene>
<evidence type="ECO:0000256" key="1">
    <source>
        <dbReference type="ARBA" id="ARBA00004496"/>
    </source>
</evidence>
<dbReference type="Gene3D" id="2.170.16.10">
    <property type="entry name" value="Hedgehog/Intein (Hint) domain"/>
    <property type="match status" value="2"/>
</dbReference>
<keyword evidence="13" id="KW-1185">Reference proteome</keyword>
<dbReference type="InterPro" id="IPR027434">
    <property type="entry name" value="Homing_endonucl"/>
</dbReference>
<dbReference type="HOGENOM" id="CLU_001600_3_0_0"/>
<evidence type="ECO:0000256" key="10">
    <source>
        <dbReference type="ARBA" id="ARBA00049244"/>
    </source>
</evidence>
<dbReference type="Pfam" id="PF01336">
    <property type="entry name" value="tRNA_anti-codon"/>
    <property type="match status" value="1"/>
</dbReference>
<dbReference type="GO" id="GO:0006260">
    <property type="term" value="P:DNA replication"/>
    <property type="evidence" value="ECO:0007669"/>
    <property type="project" value="UniProtKB-KW"/>
</dbReference>
<dbReference type="InterPro" id="IPR030934">
    <property type="entry name" value="Intein_C"/>
</dbReference>
<comment type="catalytic activity">
    <reaction evidence="10">
        <text>DNA(n) + a 2'-deoxyribonucleoside 5'-triphosphate = DNA(n+1) + diphosphate</text>
        <dbReference type="Rhea" id="RHEA:22508"/>
        <dbReference type="Rhea" id="RHEA-COMP:17339"/>
        <dbReference type="Rhea" id="RHEA-COMP:17340"/>
        <dbReference type="ChEBI" id="CHEBI:33019"/>
        <dbReference type="ChEBI" id="CHEBI:61560"/>
        <dbReference type="ChEBI" id="CHEBI:173112"/>
        <dbReference type="EC" id="2.7.7.7"/>
    </reaction>
</comment>
<organism evidence="12 13">
    <name type="scientific">Truepera radiovictrix (strain DSM 17093 / CIP 108686 / LMG 22925 / RQ-24)</name>
    <dbReference type="NCBI Taxonomy" id="649638"/>
    <lineage>
        <taxon>Bacteria</taxon>
        <taxon>Thermotogati</taxon>
        <taxon>Deinococcota</taxon>
        <taxon>Deinococci</taxon>
        <taxon>Trueperales</taxon>
        <taxon>Trueperaceae</taxon>
        <taxon>Truepera</taxon>
    </lineage>
</organism>
<dbReference type="InterPro" id="IPR003587">
    <property type="entry name" value="Hint_dom_N"/>
</dbReference>
<proteinExistence type="predicted"/>
<accession>D7CSP2</accession>
<dbReference type="Gene3D" id="1.10.150.870">
    <property type="match status" value="1"/>
</dbReference>
<sequence length="1719" mass="189686">MADAPERSTPLAAPAHGADCACQPVKFAHLHQHTAYSLLDGAARIKDLMAWVKEVSPENPTVAMTDHGNMHGAVEFYKTAEKFGVKPILGFEAYVTAGSRFEKRRPAGASKLDGGYFHLTLLAKNFKGYQNLCKLNSRGWLEGFYMKPRVDHELLREYSEGVIALSGCLGAQLPRYLLDLGEEAGEEILKQYLDIYGDNFFIELQNHVPENPSEMTESLRELTEQQTRLNPMLKSLAHKYGLGMVATNDGHYVKKGDAKAHEALLAIQTKTTLSDPNRFRFPCDEFYVKTPEEMARAIPESEYEGALSNSVLVAEMCNVELPIGSKRVYQMPELPVPAGRTLAEQLRVQTYEGLLARYPVIDEALLRRYLALSEVAPKLGPLNTLEEVLSGLATAGEVCQRRAREEGTKYVSYAHLEKLKAQGGVSEEALTILERAEYELGVIIAMGFPDYFLIVADFINWAKSQGIAVGPGRGSGAGSLVAYATRITDIDPLAFDLLFERFLNPDRVSMPDFDVDFSDARRMEVVDYVRRKYGEEKVAQIATFGTMASKAAVRDAARVLEVPYADADAVSKLIPVVFGRSTPIKKALEEVSEIRTLYEGGAKEFMDVAMTLEGLTRHASVHAAGVIIAREPIQELAPVFRSGDGPIVCQYDMGSVEELGFLKMDFLGLRTLTFIETAVRIIEESRGVTLDPDAFPQGDPKTFELLSRGEAAGVFQFESPGMVDTLKKLRPNRIQDLIAVSALYRPGPMENIPTYIRRHHGLEEVDYTAQFPVAGEYLAPILEETYGIPVYQEQIMQIAQAVAGYTLGEADLLRRAMGKKKVEEMLKQREVFLAGAAKKGIPAAEASAIFDLLEKFANYGFNKCLVGDTLIPNAETGELVTIRELHEAGLRPTVVSVSALELVRAPVAETLENGVKPVWTLVTSLGKRITATGNHPFLTLDGWKDLKDLRVGDRIASPAKLPVQGTERWEPHQLVLLGWTLSEGNTCHPCGVYLYSQDDQAVADMVAAAQRFSNTCPTVTRRPERQNTYDVYLGTGRRGASSGGRSGARLWLESLGVVGQSASEKHFPKAVFSLTNSCLAILLGRYWSGDGFVAGNGNVTPYAATASKKLATQLQHLLLRLGVVSRVTQKHFAYKEGRVGYTVHVVGRRSVEAFLEHLAPHIVGKEAQLACLREVLKRTPPACESVDTLPPEVKTWVQEAQRESGLTWREIEARSGVCTKEFYSSLGAHKKGFRRATIGKLAAFFGSEKLLRACSEDLFWERVERIEPAGEAMTYDLTVEGTHNFVAGDLIVHNSHSAAYGALSYQTAYLKAHYPVEFTAALLTVERGDSDKVAQYVTDARKLGVQVLPPDINESRSDFTPVGEVVRFGLYGIKNVGDGAVEHILEVRKAGPFKDLFDFCKRVDSSLVNKRALEHLVKAGAFDKLGDRSAMLANLESAMKWGAAQREQAAAGQLSLFGAEEVKPPEVKVEKPYSTLELLRFEKEALGLYISDHPMNSYPGLAHAASCTVAGLEACYRELVAASRGETRQRLVLAGIMQNVVKKAARSGNMMAFFDLTDETGSKEVVAFGRTYEEVADKLREDAPVVLVVEVSEREGTLRLMVDKLIRWDMRENLPEVAVVTFDLSEVDEPLLTDFRSRVDELAGTTPLQLKVRAPWGTATYQTEGLRIDSARLKELEHTCPWLRADVTLDRDGLLRAAANRGRFGKPQEAAFRPAEVPF</sequence>
<dbReference type="GO" id="GO:0003887">
    <property type="term" value="F:DNA-directed DNA polymerase activity"/>
    <property type="evidence" value="ECO:0007669"/>
    <property type="project" value="UniProtKB-KW"/>
</dbReference>
<dbReference type="STRING" id="649638.Trad_2353"/>
<dbReference type="Pfam" id="PF14579">
    <property type="entry name" value="HHH_6"/>
    <property type="match status" value="1"/>
</dbReference>